<comment type="caution">
    <text evidence="1">The sequence shown here is derived from an EMBL/GenBank/DDBJ whole genome shotgun (WGS) entry which is preliminary data.</text>
</comment>
<evidence type="ECO:0000313" key="2">
    <source>
        <dbReference type="Proteomes" id="UP000774947"/>
    </source>
</evidence>
<proteinExistence type="predicted"/>
<reference evidence="1" key="1">
    <citation type="journal article" date="2021" name="PeerJ">
        <title>Extensive microbial diversity within the chicken gut microbiome revealed by metagenomics and culture.</title>
        <authorList>
            <person name="Gilroy R."/>
            <person name="Ravi A."/>
            <person name="Getino M."/>
            <person name="Pursley I."/>
            <person name="Horton D.L."/>
            <person name="Alikhan N.F."/>
            <person name="Baker D."/>
            <person name="Gharbi K."/>
            <person name="Hall N."/>
            <person name="Watson M."/>
            <person name="Adriaenssens E.M."/>
            <person name="Foster-Nyarko E."/>
            <person name="Jarju S."/>
            <person name="Secka A."/>
            <person name="Antonio M."/>
            <person name="Oren A."/>
            <person name="Chaudhuri R.R."/>
            <person name="La Ragione R."/>
            <person name="Hildebrand F."/>
            <person name="Pallen M.J."/>
        </authorList>
    </citation>
    <scope>NUCLEOTIDE SEQUENCE</scope>
    <source>
        <strain evidence="1">CHK173-2119</strain>
    </source>
</reference>
<accession>A0A921B338</accession>
<evidence type="ECO:0008006" key="3">
    <source>
        <dbReference type="Google" id="ProtNLM"/>
    </source>
</evidence>
<sequence length="131" mass="14832">MKVNRPEFEYKAPSVRTNQLNTPVRFFRTVKNLGPEPGRGQTEQAFECLGLAYDPSTKDREVLNVNEAKYGVTIKIRDTFGEFDPTTKDTVVIDDRRYLDVAGQPIVWDVIQVAPDLENNAFVKIVLGVTK</sequence>
<evidence type="ECO:0000313" key="1">
    <source>
        <dbReference type="EMBL" id="HJE14553.1"/>
    </source>
</evidence>
<dbReference type="AlphaFoldDB" id="A0A921B338"/>
<dbReference type="Proteomes" id="UP000774947">
    <property type="component" value="Unassembled WGS sequence"/>
</dbReference>
<name>A0A921B338_9LACO</name>
<reference evidence="1" key="2">
    <citation type="submission" date="2021-09" db="EMBL/GenBank/DDBJ databases">
        <authorList>
            <person name="Gilroy R."/>
        </authorList>
    </citation>
    <scope>NUCLEOTIDE SEQUENCE</scope>
    <source>
        <strain evidence="1">CHK173-2119</strain>
    </source>
</reference>
<dbReference type="EMBL" id="DYXY01000013">
    <property type="protein sequence ID" value="HJE14553.1"/>
    <property type="molecule type" value="Genomic_DNA"/>
</dbReference>
<gene>
    <name evidence="1" type="ORF">K8W17_00545</name>
</gene>
<organism evidence="1 2">
    <name type="scientific">Lapidilactobacillus dextrinicus</name>
    <dbReference type="NCBI Taxonomy" id="51664"/>
    <lineage>
        <taxon>Bacteria</taxon>
        <taxon>Bacillati</taxon>
        <taxon>Bacillota</taxon>
        <taxon>Bacilli</taxon>
        <taxon>Lactobacillales</taxon>
        <taxon>Lactobacillaceae</taxon>
        <taxon>Lapidilactobacillus</taxon>
    </lineage>
</organism>
<protein>
    <recommendedName>
        <fullName evidence="3">Phage protein</fullName>
    </recommendedName>
</protein>